<evidence type="ECO:0000313" key="2">
    <source>
        <dbReference type="EMBL" id="AKZ57672.1"/>
    </source>
</evidence>
<name>A0A0K2AXX5_STRA7</name>
<sequence length="33" mass="3450">MPFGFYEGKGADAGKAPYDLLSADPPAEPPRAL</sequence>
<protein>
    <submittedName>
        <fullName evidence="2">Uncharacterized protein</fullName>
    </submittedName>
</protein>
<reference evidence="3" key="1">
    <citation type="journal article" date="2015" name="J. Biotechnol.">
        <title>Complete genome sequence of Streptomyces ambofaciens ATCC 23877, the spiramycin producer.</title>
        <authorList>
            <person name="Thibessard A."/>
            <person name="Haas D."/>
            <person name="Gerbaud C."/>
            <person name="Aigle B."/>
            <person name="Lautru S."/>
            <person name="Pernodet J.L."/>
            <person name="Leblond P."/>
        </authorList>
    </citation>
    <scope>NUCLEOTIDE SEQUENCE [LARGE SCALE GENOMIC DNA]</scope>
    <source>
        <strain evidence="3">ATCC 23877 / 3486 / DSM 40053 / JCM 4204 / NBRC 12836 / NRRL B-2516</strain>
    </source>
</reference>
<dbReference type="KEGG" id="samb:SAM23877_4627"/>
<dbReference type="EMBL" id="CP012382">
    <property type="protein sequence ID" value="AKZ57672.1"/>
    <property type="molecule type" value="Genomic_DNA"/>
</dbReference>
<dbReference type="AlphaFoldDB" id="A0A0K2AXX5"/>
<organism evidence="2 3">
    <name type="scientific">Streptomyces ambofaciens (strain ATCC 23877 / 3486 / DSM 40053 / JCM 4204 / NBRC 12836 / NRRL B-2516)</name>
    <dbReference type="NCBI Taxonomy" id="278992"/>
    <lineage>
        <taxon>Bacteria</taxon>
        <taxon>Bacillati</taxon>
        <taxon>Actinomycetota</taxon>
        <taxon>Actinomycetes</taxon>
        <taxon>Kitasatosporales</taxon>
        <taxon>Streptomycetaceae</taxon>
        <taxon>Streptomyces</taxon>
    </lineage>
</organism>
<evidence type="ECO:0000313" key="3">
    <source>
        <dbReference type="Proteomes" id="UP000061018"/>
    </source>
</evidence>
<accession>A0A0K2AXX5</accession>
<gene>
    <name evidence="2" type="ORF">SAM23877_4627</name>
</gene>
<proteinExistence type="predicted"/>
<feature type="region of interest" description="Disordered" evidence="1">
    <location>
        <begin position="1"/>
        <end position="33"/>
    </location>
</feature>
<evidence type="ECO:0000256" key="1">
    <source>
        <dbReference type="SAM" id="MobiDB-lite"/>
    </source>
</evidence>
<dbReference type="Proteomes" id="UP000061018">
    <property type="component" value="Chromosome"/>
</dbReference>